<feature type="compositionally biased region" description="Low complexity" evidence="1">
    <location>
        <begin position="115"/>
        <end position="136"/>
    </location>
</feature>
<evidence type="ECO:0000256" key="1">
    <source>
        <dbReference type="SAM" id="MobiDB-lite"/>
    </source>
</evidence>
<dbReference type="AlphaFoldDB" id="A0A1X6NXS0"/>
<dbReference type="EMBL" id="KV919000">
    <property type="protein sequence ID" value="OSX73372.1"/>
    <property type="molecule type" value="Genomic_DNA"/>
</dbReference>
<accession>A0A1X6NXS0</accession>
<proteinExistence type="predicted"/>
<gene>
    <name evidence="2" type="ORF">BU14_0353s0016</name>
</gene>
<sequence length="340" mass="31954">MTHAGGDGGGRAPIRDPVRRAAAGNPGRGACVAAASSVGGVRQAACTRGVPAPIDLVGARGPGDQAAATAAVVAASSDAFAAALVLECPLPRPRGGITRPRAGADGRSASHWGDGRAASGGPASTGAPATAGTSRTVGGVRQMHRAARVAAMEVAVAAVAAVAATAAAAAVSSPTASSAVAVPAKAAAALLSAKVAIAPVASGDTAVLGQAEVLGLRPGAQGPGVVAATSVSRASLDGGAALLSQAGPSVCAAASVAPATHTAPVVHPSLAAVEPALSLGGRILPAARTPAAATMTGLSLPRGSHRTGRAAPPPPPPPVPPPAPGAPAGVPHGARRSAAR</sequence>
<organism evidence="2 3">
    <name type="scientific">Porphyra umbilicalis</name>
    <name type="common">Purple laver</name>
    <name type="synonym">Red alga</name>
    <dbReference type="NCBI Taxonomy" id="2786"/>
    <lineage>
        <taxon>Eukaryota</taxon>
        <taxon>Rhodophyta</taxon>
        <taxon>Bangiophyceae</taxon>
        <taxon>Bangiales</taxon>
        <taxon>Bangiaceae</taxon>
        <taxon>Porphyra</taxon>
    </lineage>
</organism>
<evidence type="ECO:0000313" key="3">
    <source>
        <dbReference type="Proteomes" id="UP000218209"/>
    </source>
</evidence>
<protein>
    <submittedName>
        <fullName evidence="2">Uncharacterized protein</fullName>
    </submittedName>
</protein>
<feature type="region of interest" description="Disordered" evidence="1">
    <location>
        <begin position="1"/>
        <end position="27"/>
    </location>
</feature>
<evidence type="ECO:0000313" key="2">
    <source>
        <dbReference type="EMBL" id="OSX73372.1"/>
    </source>
</evidence>
<feature type="region of interest" description="Disordered" evidence="1">
    <location>
        <begin position="96"/>
        <end position="137"/>
    </location>
</feature>
<keyword evidence="3" id="KW-1185">Reference proteome</keyword>
<dbReference type="Proteomes" id="UP000218209">
    <property type="component" value="Unassembled WGS sequence"/>
</dbReference>
<reference evidence="2 3" key="1">
    <citation type="submission" date="2017-03" db="EMBL/GenBank/DDBJ databases">
        <title>WGS assembly of Porphyra umbilicalis.</title>
        <authorList>
            <person name="Brawley S.H."/>
            <person name="Blouin N.A."/>
            <person name="Ficko-Blean E."/>
            <person name="Wheeler G.L."/>
            <person name="Lohr M."/>
            <person name="Goodson H.V."/>
            <person name="Jenkins J.W."/>
            <person name="Blaby-Haas C.E."/>
            <person name="Helliwell K.E."/>
            <person name="Chan C."/>
            <person name="Marriage T."/>
            <person name="Bhattacharya D."/>
            <person name="Klein A.S."/>
            <person name="Badis Y."/>
            <person name="Brodie J."/>
            <person name="Cao Y."/>
            <person name="Collen J."/>
            <person name="Dittami S.M."/>
            <person name="Gachon C.M."/>
            <person name="Green B.R."/>
            <person name="Karpowicz S."/>
            <person name="Kim J.W."/>
            <person name="Kudahl U."/>
            <person name="Lin S."/>
            <person name="Michel G."/>
            <person name="Mittag M."/>
            <person name="Olson B.J."/>
            <person name="Pangilinan J."/>
            <person name="Peng Y."/>
            <person name="Qiu H."/>
            <person name="Shu S."/>
            <person name="Singer J.T."/>
            <person name="Smith A.G."/>
            <person name="Sprecher B.N."/>
            <person name="Wagner V."/>
            <person name="Wang W."/>
            <person name="Wang Z.-Y."/>
            <person name="Yan J."/>
            <person name="Yarish C."/>
            <person name="Zoeuner-Riek S."/>
            <person name="Zhuang Y."/>
            <person name="Zou Y."/>
            <person name="Lindquist E.A."/>
            <person name="Grimwood J."/>
            <person name="Barry K."/>
            <person name="Rokhsar D.S."/>
            <person name="Schmutz J."/>
            <person name="Stiller J.W."/>
            <person name="Grossman A.R."/>
            <person name="Prochnik S.E."/>
        </authorList>
    </citation>
    <scope>NUCLEOTIDE SEQUENCE [LARGE SCALE GENOMIC DNA]</scope>
    <source>
        <strain evidence="2">4086291</strain>
    </source>
</reference>
<feature type="region of interest" description="Disordered" evidence="1">
    <location>
        <begin position="297"/>
        <end position="340"/>
    </location>
</feature>
<name>A0A1X6NXS0_PORUM</name>
<feature type="compositionally biased region" description="Pro residues" evidence="1">
    <location>
        <begin position="311"/>
        <end position="325"/>
    </location>
</feature>
<feature type="compositionally biased region" description="Gly residues" evidence="1">
    <location>
        <begin position="1"/>
        <end position="11"/>
    </location>
</feature>